<name>A0A4V3CFU2_9FIRM</name>
<feature type="domain" description="AAA-ATPase-like" evidence="1">
    <location>
        <begin position="5"/>
        <end position="219"/>
    </location>
</feature>
<dbReference type="Pfam" id="PF08011">
    <property type="entry name" value="PDDEXK_9"/>
    <property type="match status" value="1"/>
</dbReference>
<dbReference type="Proteomes" id="UP000295064">
    <property type="component" value="Unassembled WGS sequence"/>
</dbReference>
<dbReference type="OrthoDB" id="1050390at2"/>
<proteinExistence type="predicted"/>
<dbReference type="InterPro" id="IPR018631">
    <property type="entry name" value="AAA-ATPase-like_dom"/>
</dbReference>
<accession>A0A4V3CFU2</accession>
<dbReference type="Pfam" id="PF09820">
    <property type="entry name" value="AAA-ATPase_like"/>
    <property type="match status" value="1"/>
</dbReference>
<dbReference type="InterPro" id="IPR027417">
    <property type="entry name" value="P-loop_NTPase"/>
</dbReference>
<dbReference type="RefSeq" id="WP_133513644.1">
    <property type="nucleotide sequence ID" value="NZ_SNWX01000001.1"/>
</dbReference>
<reference evidence="2 3" key="1">
    <citation type="submission" date="2019-03" db="EMBL/GenBank/DDBJ databases">
        <title>Subsurface microbial communities from deep shales in Ohio and West Virginia, USA.</title>
        <authorList>
            <person name="Wrighton K."/>
        </authorList>
    </citation>
    <scope>NUCLEOTIDE SEQUENCE [LARGE SCALE GENOMIC DNA]</scope>
    <source>
        <strain evidence="2 3">MA284_T2</strain>
    </source>
</reference>
<organism evidence="2 3">
    <name type="scientific">Halanaerobium saccharolyticum</name>
    <dbReference type="NCBI Taxonomy" id="43595"/>
    <lineage>
        <taxon>Bacteria</taxon>
        <taxon>Bacillati</taxon>
        <taxon>Bacillota</taxon>
        <taxon>Clostridia</taxon>
        <taxon>Halanaerobiales</taxon>
        <taxon>Halanaerobiaceae</taxon>
        <taxon>Halanaerobium</taxon>
    </lineage>
</organism>
<protein>
    <submittedName>
        <fullName evidence="2">PD-(D/E)XK nuclease superfamily protein</fullName>
    </submittedName>
</protein>
<gene>
    <name evidence="2" type="ORF">DFR79_101213</name>
</gene>
<dbReference type="PANTHER" id="PTHR34825:SF2">
    <property type="entry name" value="AAA-ATPASE-LIKE DOMAIN-CONTAINING PROTEIN"/>
    <property type="match status" value="1"/>
</dbReference>
<dbReference type="EMBL" id="SNWX01000001">
    <property type="protein sequence ID" value="TDO95212.1"/>
    <property type="molecule type" value="Genomic_DNA"/>
</dbReference>
<dbReference type="PANTHER" id="PTHR34825">
    <property type="entry name" value="CONSERVED PROTEIN, WITH A WEAK D-GALACTARATE DEHYDRATASE/ALTRONATE HYDROLASE DOMAIN"/>
    <property type="match status" value="1"/>
</dbReference>
<comment type="caution">
    <text evidence="2">The sequence shown here is derived from an EMBL/GenBank/DDBJ whole genome shotgun (WGS) entry which is preliminary data.</text>
</comment>
<evidence type="ECO:0000313" key="3">
    <source>
        <dbReference type="Proteomes" id="UP000295064"/>
    </source>
</evidence>
<evidence type="ECO:0000259" key="1">
    <source>
        <dbReference type="Pfam" id="PF09820"/>
    </source>
</evidence>
<dbReference type="InterPro" id="IPR012547">
    <property type="entry name" value="PDDEXK_9"/>
</dbReference>
<evidence type="ECO:0000313" key="2">
    <source>
        <dbReference type="EMBL" id="TDO95212.1"/>
    </source>
</evidence>
<dbReference type="Gene3D" id="3.40.50.300">
    <property type="entry name" value="P-loop containing nucleotide triphosphate hydrolases"/>
    <property type="match status" value="1"/>
</dbReference>
<sequence length="584" mass="69145">MLKLPYGLSNFAEIRKNNYLYVDKTQYIELLESYGERYIFFLRPRRFGKTLWLSTLEHYYDLAYKDQFNDLFSDLYIGKNKTNLASSYYILKFDFSGIERKNNLEEDFFNEIKVTINSFMDKYNLDFKFRETNTAQSYLQNFLTKLEDQSNNNVYVLIDEYDHFANELLSFETNEFNNVFSKGDFVRKFFEVLKKKTTSGIIERIFATGVTPIALDSMTSGFNIASDLTTDPNLNQLLGFTIKEVCAIIDQITTESSDEKVISFKQKFKESHARYTTFNKKEIIKKLKDYYNGYSFSPEAENKVFNSDMILYYFNSFLRNSKEPLELVDKNISSDYFKLEHLFLLKNKENNFEVLKSILKEEIQEAKISREFNLNSRFNREDFISLLFYLGFLTISNHEFNLTQFEIPNYAVKEIYFDYFAEIVSRASNFEVDNLKIKKSIIQIAKKGEIKAFIEIIETILSKLSNRDFIKFDEKYIKILMLSYLMLPEIYNVKSEYEVENGYLDIALFKRMDEVKYEALIELKYIKNNDYKKSGDKLLKKSAAAARTQLLKYSTAEEFNEIKNLKKWIVIFACNEAVYVEEIK</sequence>
<dbReference type="AlphaFoldDB" id="A0A4V3CFU2"/>